<proteinExistence type="predicted"/>
<dbReference type="EMBL" id="FIGO01000006">
    <property type="protein sequence ID" value="CYU84236.1"/>
    <property type="molecule type" value="Genomic_DNA"/>
</dbReference>
<dbReference type="AlphaFoldDB" id="A0A0Z8FY29"/>
<evidence type="ECO:0000313" key="1">
    <source>
        <dbReference type="EMBL" id="CYU84236.1"/>
    </source>
</evidence>
<evidence type="ECO:0000313" key="2">
    <source>
        <dbReference type="Proteomes" id="UP000073485"/>
    </source>
</evidence>
<gene>
    <name evidence="1" type="ORF">ERS132410_01197</name>
</gene>
<reference evidence="1 2" key="1">
    <citation type="submission" date="2016-02" db="EMBL/GenBank/DDBJ databases">
        <authorList>
            <consortium name="Pathogen Informatics"/>
        </authorList>
    </citation>
    <scope>NUCLEOTIDE SEQUENCE [LARGE SCALE GENOMIC DNA]</scope>
    <source>
        <strain evidence="1 2">LSS48</strain>
    </source>
</reference>
<sequence>MMQRLSKENIYQIYTENIRYANYQLEVIRCQARQLAGEYYWYISKGKESQIRRELINELKAVTNLYAYVLGSRFELQLMKILHESSSAAFSETELENIKKKKTIYDKWYECIHVSFAKSKCIDWTDIDGINLLELFKDKNNYLEEFQEIITMRNRLAHGQWSTQLNSNGTQESTLNALDKYNDISKLVLLSKKLDIMVQIVETIVVYKDKYTKKFKEKLSHLIEENRINDCRIEKSSLSTYVKREVKVFDKKKSQKKFL</sequence>
<accession>A0A0Z8FY29</accession>
<dbReference type="Proteomes" id="UP000073485">
    <property type="component" value="Unassembled WGS sequence"/>
</dbReference>
<name>A0A0Z8FY29_STRSU</name>
<protein>
    <submittedName>
        <fullName evidence="1">Uncharacterized protein</fullName>
    </submittedName>
</protein>
<organism evidence="1 2">
    <name type="scientific">Streptococcus suis</name>
    <dbReference type="NCBI Taxonomy" id="1307"/>
    <lineage>
        <taxon>Bacteria</taxon>
        <taxon>Bacillati</taxon>
        <taxon>Bacillota</taxon>
        <taxon>Bacilli</taxon>
        <taxon>Lactobacillales</taxon>
        <taxon>Streptococcaceae</taxon>
        <taxon>Streptococcus</taxon>
    </lineage>
</organism>
<dbReference type="RefSeq" id="WP_044752339.1">
    <property type="nucleotide sequence ID" value="NZ_CEHU01000093.1"/>
</dbReference>